<reference evidence="3" key="1">
    <citation type="submission" date="2021-04" db="EMBL/GenBank/DDBJ databases">
        <title>Draft genome sequence of Xylanibacillus composti strain K13.</title>
        <authorList>
            <person name="Uke A."/>
            <person name="Chhe C."/>
            <person name="Baramee S."/>
            <person name="Kosugi A."/>
        </authorList>
    </citation>
    <scope>NUCLEOTIDE SEQUENCE</scope>
    <source>
        <strain evidence="3">K13</strain>
    </source>
</reference>
<feature type="transmembrane region" description="Helical" evidence="2">
    <location>
        <begin position="133"/>
        <end position="155"/>
    </location>
</feature>
<dbReference type="EMBL" id="BOVK01000013">
    <property type="protein sequence ID" value="GIQ68202.1"/>
    <property type="molecule type" value="Genomic_DNA"/>
</dbReference>
<feature type="transmembrane region" description="Helical" evidence="2">
    <location>
        <begin position="54"/>
        <end position="80"/>
    </location>
</feature>
<keyword evidence="4" id="KW-1185">Reference proteome</keyword>
<dbReference type="InterPro" id="IPR006938">
    <property type="entry name" value="DUF624"/>
</dbReference>
<dbReference type="Pfam" id="PF04854">
    <property type="entry name" value="DUF624"/>
    <property type="match status" value="1"/>
</dbReference>
<organism evidence="3 4">
    <name type="scientific">Xylanibacillus composti</name>
    <dbReference type="NCBI Taxonomy" id="1572762"/>
    <lineage>
        <taxon>Bacteria</taxon>
        <taxon>Bacillati</taxon>
        <taxon>Bacillota</taxon>
        <taxon>Bacilli</taxon>
        <taxon>Bacillales</taxon>
        <taxon>Paenibacillaceae</taxon>
        <taxon>Xylanibacillus</taxon>
    </lineage>
</organism>
<proteinExistence type="predicted"/>
<dbReference type="AlphaFoldDB" id="A0A8J4H2H3"/>
<evidence type="ECO:0000313" key="3">
    <source>
        <dbReference type="EMBL" id="GIQ68202.1"/>
    </source>
</evidence>
<evidence type="ECO:0000313" key="4">
    <source>
        <dbReference type="Proteomes" id="UP000677918"/>
    </source>
</evidence>
<keyword evidence="2" id="KW-1133">Transmembrane helix</keyword>
<evidence type="ECO:0000256" key="1">
    <source>
        <dbReference type="SAM" id="Coils"/>
    </source>
</evidence>
<comment type="caution">
    <text evidence="3">The sequence shown here is derived from an EMBL/GenBank/DDBJ whole genome shotgun (WGS) entry which is preliminary data.</text>
</comment>
<feature type="transmembrane region" description="Helical" evidence="2">
    <location>
        <begin position="201"/>
        <end position="220"/>
    </location>
</feature>
<feature type="transmembrane region" description="Helical" evidence="2">
    <location>
        <begin position="100"/>
        <end position="121"/>
    </location>
</feature>
<keyword evidence="1" id="KW-0175">Coiled coil</keyword>
<evidence type="ECO:0000256" key="2">
    <source>
        <dbReference type="SAM" id="Phobius"/>
    </source>
</evidence>
<accession>A0A8J4H2H3</accession>
<keyword evidence="2" id="KW-0812">Transmembrane</keyword>
<feature type="transmembrane region" description="Helical" evidence="2">
    <location>
        <begin position="20"/>
        <end position="42"/>
    </location>
</feature>
<protein>
    <submittedName>
        <fullName evidence="3">DUF624 domain-containing protein</fullName>
    </submittedName>
</protein>
<name>A0A8J4H2H3_9BACL</name>
<sequence length="262" mass="29959">MEMNGFMGGLYRITEWIMRFSVTNVLWVLCSAPFFFFGLSLLTAENTEQIRSVLYLMAAVAPFTLFPATTAMFTVVRKWIMGQEDAPLLRTFFKGFKDNYVQSLLGGLLYTVIYAVMIMNFQFYSAQANLSGILAIMFLVFMVVLGISAFHFFSLTAHMYMSTLQLLKNSVLITIGRPLTSIMIALSAGVILYISFYQFPFLIPFFMGSLIAYMAFWHFYRVYQKALDIQKQKEEAEAAADEEDMDMLERAEADLTEESSKK</sequence>
<feature type="coiled-coil region" evidence="1">
    <location>
        <begin position="231"/>
        <end position="258"/>
    </location>
</feature>
<feature type="transmembrane region" description="Helical" evidence="2">
    <location>
        <begin position="175"/>
        <end position="194"/>
    </location>
</feature>
<dbReference type="Proteomes" id="UP000677918">
    <property type="component" value="Unassembled WGS sequence"/>
</dbReference>
<keyword evidence="2" id="KW-0472">Membrane</keyword>
<gene>
    <name evidence="3" type="primary">YesL</name>
    <name evidence="3" type="ORF">XYCOK13_10260</name>
</gene>